<dbReference type="OrthoDB" id="15421at2759"/>
<dbReference type="OMA" id="YELCSPV"/>
<keyword evidence="1" id="KW-0732">Signal</keyword>
<gene>
    <name evidence="2" type="ORF">DLAC_07675</name>
</gene>
<dbReference type="InParanoid" id="A0A151ZD67"/>
<feature type="signal peptide" evidence="1">
    <location>
        <begin position="1"/>
        <end position="23"/>
    </location>
</feature>
<dbReference type="AlphaFoldDB" id="A0A151ZD67"/>
<comment type="caution">
    <text evidence="2">The sequence shown here is derived from an EMBL/GenBank/DDBJ whole genome shotgun (WGS) entry which is preliminary data.</text>
</comment>
<sequence length="345" mass="38465">MMNRFRGLFLLLLLVIVINVVRSQFTSTGFPIQVLDSTSPWNTVIGPTPTLDSNSVAMITKVKNTVVSRGYGPNLYLHYFQWTCPIHLINTSQSVNRITIYQPNGEAYHETVDPLGIKRVSNLPVSTTFNPDPKADGHMIVFDVALKQFYEFSRFVWINSTAANATRFDTFSWNSTGLYPAYVPGSRWWMKSVRGSGAPFIAGLVRYDEIVRGDVNHALALAGPINRMKALSSSPWSAELCSPVACRNDGWEIGTDTIMEGQRLQLNPSFNITALSPKSKLIAQALQIYGGYIVDNSDDFGIYLENKGPYSTSPWVTVYGSDLIQLFDIPIDQFRVLQCPTIATK</sequence>
<protein>
    <submittedName>
        <fullName evidence="2">Uncharacterized protein</fullName>
    </submittedName>
</protein>
<dbReference type="Proteomes" id="UP000076078">
    <property type="component" value="Unassembled WGS sequence"/>
</dbReference>
<evidence type="ECO:0000313" key="3">
    <source>
        <dbReference type="Proteomes" id="UP000076078"/>
    </source>
</evidence>
<reference evidence="2 3" key="1">
    <citation type="submission" date="2015-12" db="EMBL/GenBank/DDBJ databases">
        <title>Dictyostelia acquired genes for synthesis and detection of signals that induce cell-type specialization by lateral gene transfer from prokaryotes.</title>
        <authorList>
            <person name="Gloeckner G."/>
            <person name="Schaap P."/>
        </authorList>
    </citation>
    <scope>NUCLEOTIDE SEQUENCE [LARGE SCALE GENOMIC DNA]</scope>
    <source>
        <strain evidence="2 3">TK</strain>
    </source>
</reference>
<evidence type="ECO:0000256" key="1">
    <source>
        <dbReference type="SAM" id="SignalP"/>
    </source>
</evidence>
<accession>A0A151ZD67</accession>
<feature type="chain" id="PRO_5007593169" evidence="1">
    <location>
        <begin position="24"/>
        <end position="345"/>
    </location>
</feature>
<evidence type="ECO:0000313" key="2">
    <source>
        <dbReference type="EMBL" id="KYQ91865.1"/>
    </source>
</evidence>
<dbReference type="EMBL" id="LODT01000034">
    <property type="protein sequence ID" value="KYQ91865.1"/>
    <property type="molecule type" value="Genomic_DNA"/>
</dbReference>
<name>A0A151ZD67_TIELA</name>
<organism evidence="2 3">
    <name type="scientific">Tieghemostelium lacteum</name>
    <name type="common">Slime mold</name>
    <name type="synonym">Dictyostelium lacteum</name>
    <dbReference type="NCBI Taxonomy" id="361077"/>
    <lineage>
        <taxon>Eukaryota</taxon>
        <taxon>Amoebozoa</taxon>
        <taxon>Evosea</taxon>
        <taxon>Eumycetozoa</taxon>
        <taxon>Dictyostelia</taxon>
        <taxon>Dictyosteliales</taxon>
        <taxon>Raperosteliaceae</taxon>
        <taxon>Tieghemostelium</taxon>
    </lineage>
</organism>
<proteinExistence type="predicted"/>
<keyword evidence="3" id="KW-1185">Reference proteome</keyword>